<dbReference type="AlphaFoldDB" id="A0A5M6CI52"/>
<dbReference type="PROSITE" id="PS51257">
    <property type="entry name" value="PROKAR_LIPOPROTEIN"/>
    <property type="match status" value="1"/>
</dbReference>
<feature type="domain" description="Right handed beta helix" evidence="1">
    <location>
        <begin position="297"/>
        <end position="420"/>
    </location>
</feature>
<evidence type="ECO:0000259" key="1">
    <source>
        <dbReference type="Pfam" id="PF13229"/>
    </source>
</evidence>
<proteinExistence type="predicted"/>
<gene>
    <name evidence="2" type="ORF">F0919_08715</name>
</gene>
<sequence>MLSVKFYKRLFPLVLISFVIILSASCRKTKILTNGGEVAFSIDTLLFDTVFTAQGSATRSLKIYNKQKEDITVSSIRLKNGVNSAYRLNVNGISGTEIKDVDIAGNDSAWVFAAVTIDPTDENKPFVVDDNLIVTLNGKEFSIPVMAYGQNAYYIRDSTLQTQEWKTDKPYVIVNNALVDEGATLTIPAGCRVYVHQDSRLFVLGTLKITGTQSDSVVFQGDRLDPLVWIGEYADVPGQWGGLYFFDKSHDNEINYAVFKNGGAPTKLVINDTPQAVQGATIQLDPSVPSITVPKLKMTNSVIRSSLGYGIVAYNSSLYMENCKIVECGAENVCLFQGGRYDIFDCTIATYGGTYLNHSKNISLAVLNYLPTSETTYISNDLTATIKNCIVYGSLETETVFDKKDDNDANVVLSNCILKSKDPLPSFVQQTAIKLNEDPMFKDYSKNDHHLQAGSPAVGTGINAGTIPEDLDGVSRLNPTSMGCYEFKP</sequence>
<dbReference type="InterPro" id="IPR059226">
    <property type="entry name" value="Choice_anch_Q_dom"/>
</dbReference>
<protein>
    <submittedName>
        <fullName evidence="2">Right-handed parallel beta-helix repeat-containing protein</fullName>
    </submittedName>
</protein>
<dbReference type="InterPro" id="IPR012334">
    <property type="entry name" value="Pectin_lyas_fold"/>
</dbReference>
<dbReference type="SUPFAM" id="SSF51126">
    <property type="entry name" value="Pectin lyase-like"/>
    <property type="match status" value="1"/>
</dbReference>
<dbReference type="RefSeq" id="WP_150032365.1">
    <property type="nucleotide sequence ID" value="NZ_VWSH01000002.1"/>
</dbReference>
<accession>A0A5M6CI52</accession>
<reference evidence="2 3" key="1">
    <citation type="submission" date="2019-09" db="EMBL/GenBank/DDBJ databases">
        <title>Genome sequence and assembly of Taibaiella sp.</title>
        <authorList>
            <person name="Chhetri G."/>
        </authorList>
    </citation>
    <scope>NUCLEOTIDE SEQUENCE [LARGE SCALE GENOMIC DNA]</scope>
    <source>
        <strain evidence="2 3">KVB11</strain>
    </source>
</reference>
<dbReference type="Pfam" id="PF13229">
    <property type="entry name" value="Beta_helix"/>
    <property type="match status" value="1"/>
</dbReference>
<keyword evidence="3" id="KW-1185">Reference proteome</keyword>
<comment type="caution">
    <text evidence="2">The sequence shown here is derived from an EMBL/GenBank/DDBJ whole genome shotgun (WGS) entry which is preliminary data.</text>
</comment>
<evidence type="ECO:0000313" key="2">
    <source>
        <dbReference type="EMBL" id="KAA5534686.1"/>
    </source>
</evidence>
<dbReference type="EMBL" id="VWSH01000002">
    <property type="protein sequence ID" value="KAA5534686.1"/>
    <property type="molecule type" value="Genomic_DNA"/>
</dbReference>
<organism evidence="2 3">
    <name type="scientific">Taibaiella lutea</name>
    <dbReference type="NCBI Taxonomy" id="2608001"/>
    <lineage>
        <taxon>Bacteria</taxon>
        <taxon>Pseudomonadati</taxon>
        <taxon>Bacteroidota</taxon>
        <taxon>Chitinophagia</taxon>
        <taxon>Chitinophagales</taxon>
        <taxon>Chitinophagaceae</taxon>
        <taxon>Taibaiella</taxon>
    </lineage>
</organism>
<dbReference type="InterPro" id="IPR011050">
    <property type="entry name" value="Pectin_lyase_fold/virulence"/>
</dbReference>
<dbReference type="InterPro" id="IPR039448">
    <property type="entry name" value="Beta_helix"/>
</dbReference>
<dbReference type="NCBIfam" id="NF041518">
    <property type="entry name" value="choice_anch_Q"/>
    <property type="match status" value="1"/>
</dbReference>
<name>A0A5M6CI52_9BACT</name>
<dbReference type="Gene3D" id="2.160.20.10">
    <property type="entry name" value="Single-stranded right-handed beta-helix, Pectin lyase-like"/>
    <property type="match status" value="1"/>
</dbReference>
<dbReference type="Proteomes" id="UP000323632">
    <property type="component" value="Unassembled WGS sequence"/>
</dbReference>
<evidence type="ECO:0000313" key="3">
    <source>
        <dbReference type="Proteomes" id="UP000323632"/>
    </source>
</evidence>